<evidence type="ECO:0000256" key="1">
    <source>
        <dbReference type="SAM" id="MobiDB-lite"/>
    </source>
</evidence>
<feature type="compositionally biased region" description="Gly residues" evidence="1">
    <location>
        <begin position="458"/>
        <end position="475"/>
    </location>
</feature>
<feature type="compositionally biased region" description="Basic and acidic residues" evidence="1">
    <location>
        <begin position="269"/>
        <end position="280"/>
    </location>
</feature>
<sequence length="475" mass="49098">MVSWYGRGVRAVLFWLVLMSATPAGAASDAQTPPPFKPEEIEALAAPIALYPDPLLSQVLMASTYPLEIVHAARWSKDNPSMRGDAAVKAVEGMPWDASVKSLVAFPQVLEPMNEKLDWTQKLGDAFLAQPADVFAAIQRLRGRAQDAGNLETNTQQKVIVEPAPTQAGGQTQVVRIESADPEVIYVPAYNPTVVYGAWSYPSYPPTYWPPSPAYYPGTALVSGLAWGVGLAAAGAIFSDCDWGSNDIDIDYNKVTNIDRNFDQTKVNREGGRWQHDASHRQGVAYRDNATRQQYAGGVPGADRRAEYRGREAGSGAGGLDREAVSNRAGAANRAAGADRPAGASRAAGADRPTASNRAAGADRSTVSNRPAAADRSAASNRAAAADRAGAAGRSTSTDRAASANRSAGGQAGQAGGMQRAGGGATARAGDSAFTGVGSGGAAAQRSYDRGRASAHGASGGRAGGGGARGGGGRR</sequence>
<organism evidence="3 4">
    <name type="scientific">Bordetella genomosp. 13</name>
    <dbReference type="NCBI Taxonomy" id="463040"/>
    <lineage>
        <taxon>Bacteria</taxon>
        <taxon>Pseudomonadati</taxon>
        <taxon>Pseudomonadota</taxon>
        <taxon>Betaproteobacteria</taxon>
        <taxon>Burkholderiales</taxon>
        <taxon>Alcaligenaceae</taxon>
        <taxon>Bordetella</taxon>
    </lineage>
</organism>
<feature type="compositionally biased region" description="Low complexity" evidence="1">
    <location>
        <begin position="326"/>
        <end position="353"/>
    </location>
</feature>
<evidence type="ECO:0000256" key="2">
    <source>
        <dbReference type="SAM" id="SignalP"/>
    </source>
</evidence>
<dbReference type="STRING" id="463040.CAL15_07240"/>
<dbReference type="RefSeq" id="WP_086077960.1">
    <property type="nucleotide sequence ID" value="NZ_CP021111.1"/>
</dbReference>
<dbReference type="PANTHER" id="PTHR40269:SF1">
    <property type="entry name" value="OUTER MEMBRANE PROTEIN"/>
    <property type="match status" value="1"/>
</dbReference>
<feature type="compositionally biased region" description="Low complexity" evidence="1">
    <location>
        <begin position="368"/>
        <end position="409"/>
    </location>
</feature>
<proteinExistence type="predicted"/>
<gene>
    <name evidence="3" type="ORF">CAL15_07240</name>
</gene>
<dbReference type="Proteomes" id="UP000194161">
    <property type="component" value="Chromosome"/>
</dbReference>
<name>A0A1W6Z9Y9_9BORD</name>
<keyword evidence="2" id="KW-0732">Signal</keyword>
<dbReference type="KEGG" id="bgm:CAL15_07240"/>
<dbReference type="EMBL" id="CP021111">
    <property type="protein sequence ID" value="ARP94193.1"/>
    <property type="molecule type" value="Genomic_DNA"/>
</dbReference>
<feature type="compositionally biased region" description="Gly residues" evidence="1">
    <location>
        <begin position="410"/>
        <end position="425"/>
    </location>
</feature>
<feature type="chain" id="PRO_5012642288" description="DUF3300 domain-containing protein" evidence="2">
    <location>
        <begin position="27"/>
        <end position="475"/>
    </location>
</feature>
<dbReference type="AlphaFoldDB" id="A0A1W6Z9Y9"/>
<feature type="region of interest" description="Disordered" evidence="1">
    <location>
        <begin position="269"/>
        <end position="475"/>
    </location>
</feature>
<feature type="signal peptide" evidence="2">
    <location>
        <begin position="1"/>
        <end position="26"/>
    </location>
</feature>
<keyword evidence="4" id="KW-1185">Reference proteome</keyword>
<evidence type="ECO:0000313" key="4">
    <source>
        <dbReference type="Proteomes" id="UP000194161"/>
    </source>
</evidence>
<evidence type="ECO:0008006" key="5">
    <source>
        <dbReference type="Google" id="ProtNLM"/>
    </source>
</evidence>
<accession>A0A1W6Z9Y9</accession>
<evidence type="ECO:0000313" key="3">
    <source>
        <dbReference type="EMBL" id="ARP94193.1"/>
    </source>
</evidence>
<reference evidence="3 4" key="1">
    <citation type="submission" date="2017-05" db="EMBL/GenBank/DDBJ databases">
        <title>Complete and WGS of Bordetella genogroups.</title>
        <authorList>
            <person name="Spilker T."/>
            <person name="LiPuma J."/>
        </authorList>
    </citation>
    <scope>NUCLEOTIDE SEQUENCE [LARGE SCALE GENOMIC DNA]</scope>
    <source>
        <strain evidence="3 4">AU7206</strain>
    </source>
</reference>
<dbReference type="Pfam" id="PF11737">
    <property type="entry name" value="DUF3300"/>
    <property type="match status" value="1"/>
</dbReference>
<protein>
    <recommendedName>
        <fullName evidence="5">DUF3300 domain-containing protein</fullName>
    </recommendedName>
</protein>
<dbReference type="PANTHER" id="PTHR40269">
    <property type="entry name" value="OUTER MEMBRANE PROTEIN-RELATED"/>
    <property type="match status" value="1"/>
</dbReference>
<dbReference type="InterPro" id="IPR021728">
    <property type="entry name" value="DUF3300"/>
</dbReference>
<feature type="compositionally biased region" description="Basic and acidic residues" evidence="1">
    <location>
        <begin position="302"/>
        <end position="312"/>
    </location>
</feature>
<dbReference type="OrthoDB" id="197257at2"/>